<evidence type="ECO:0000259" key="12">
    <source>
        <dbReference type="PROSITE" id="PS50287"/>
    </source>
</evidence>
<dbReference type="GO" id="GO:0016020">
    <property type="term" value="C:membrane"/>
    <property type="evidence" value="ECO:0007669"/>
    <property type="project" value="UniProtKB-SubCell"/>
</dbReference>
<dbReference type="EnsemblMetazoa" id="ACON009143-RB">
    <property type="protein sequence ID" value="ACON009143-PB"/>
    <property type="gene ID" value="ACON009143"/>
</dbReference>
<feature type="domain" description="SRCR" evidence="12">
    <location>
        <begin position="1916"/>
        <end position="2040"/>
    </location>
</feature>
<dbReference type="GO" id="GO:0045217">
    <property type="term" value="P:cell-cell junction maintenance"/>
    <property type="evidence" value="ECO:0007669"/>
    <property type="project" value="TreeGrafter"/>
</dbReference>
<dbReference type="Gene3D" id="3.10.100.10">
    <property type="entry name" value="Mannose-Binding Protein A, subunit A"/>
    <property type="match status" value="1"/>
</dbReference>
<dbReference type="PROSITE" id="PS00420">
    <property type="entry name" value="SRCR_1"/>
    <property type="match status" value="1"/>
</dbReference>
<dbReference type="VEuPathDB" id="VectorBase:ACON2_040058"/>
<evidence type="ECO:0000256" key="2">
    <source>
        <dbReference type="ARBA" id="ARBA00022692"/>
    </source>
</evidence>
<dbReference type="FunFam" id="3.10.250.10:FF:000016">
    <property type="entry name" value="Scavenger receptor cysteine-rich protein type 12"/>
    <property type="match status" value="1"/>
</dbReference>
<evidence type="ECO:0000256" key="7">
    <source>
        <dbReference type="ARBA" id="ARBA00023157"/>
    </source>
</evidence>
<dbReference type="InterPro" id="IPR011050">
    <property type="entry name" value="Pectin_lyase_fold/virulence"/>
</dbReference>
<dbReference type="InterPro" id="IPR016187">
    <property type="entry name" value="CTDL_fold"/>
</dbReference>
<evidence type="ECO:0000256" key="8">
    <source>
        <dbReference type="ARBA" id="ARBA00023180"/>
    </source>
</evidence>
<dbReference type="Pfam" id="PF13229">
    <property type="entry name" value="Beta_helix"/>
    <property type="match status" value="1"/>
</dbReference>
<name>A0A6E8VXZ8_ANOCL</name>
<dbReference type="SUPFAM" id="SSF51126">
    <property type="entry name" value="Pectin lyase-like"/>
    <property type="match status" value="3"/>
</dbReference>
<dbReference type="InterPro" id="IPR001190">
    <property type="entry name" value="SRCR"/>
</dbReference>
<evidence type="ECO:0000313" key="14">
    <source>
        <dbReference type="Proteomes" id="UP001105220"/>
    </source>
</evidence>
<evidence type="ECO:0000313" key="13">
    <source>
        <dbReference type="EnsemblMetazoa" id="ACON009143-PB"/>
    </source>
</evidence>
<sequence>MKSHSRTRTVKQWKNRLKYRSAMMIGKLLPVLLVVLYASVLVLPGQCQVEDVDDFGDQLHHPDRDVEHVPAPSSKEIITNHIVTDHSDGEGMGVGDSHYQDGENGVDGPGGRYTEIGGDVVLGEKILRASESPYSMRTDLEVERRARLIIEAGVTIHFAPMVGITVRGSVVAMGNAENKITLTTMPNTGYKDVPSDPREAGVRLVDGPSPLAGRLQLLNNGKWRSVCSNSKNWTIADYETTCRQLGFKGGRFWNWMDRIANYEPRLLYEEPRCLGTEGSLFDCAWPSRQVGSGVCDYHSDIGVQCLPLFDQVTPHWRGLKFENAESKETLSYNHVLYDSISLSQLRHVDIVRAGTGRGGSAEAAISVMGVPPVLEFVTIDHSSYTGINVTRHDAAFSFRNVTVRRSRGFGIFMNSSYGSAHLEGVTVAENGADGIRYVGHDLRADERTDRSKVFDFCTLTSTAWQIYPLQLSFEQSPFALSAKECARSFETAYGYVLTMHFVYFELARNESAQISVYDGMSESDRLLASWDVRNQTRPQSVTSTREKLFIKLRAEPRSAVLAHFRVTSGVTKAYDLNVTQGTIVDNGGRGIAVDNLRSQVHVHETTISNNRHAAGLHVTSGAGDVNVTHSTINYNQGDGINITYYGGNRNVSRSTIESNRGHGFAVWLNQTTKERREFLEFNQTTTIEYSHIVRNLEIGVLHGNFCGDSWVNVTGNLFNDSVSDAVDIQSCWFETPDGRRMRLQIGHNNFEHSQRIAVVLNPILNLDGRIEFNHFTRGRYGALLTRNKPLEEFRPLPVRLIVQHNHFMNNEGIYVASLGLSPNTDSKTQWMLFTRNFVKGNRVKEAFGPLEDEGEGLGGEGRLNPRSRVAAPVVISSNNVDVFRNIISNQESRYEVGSQLSDQSKALNVTYNWLGNQDEEKIYDRLFHRKDRYDLAKIEYFPYLLHHSNPGTQTIAQYQKFVPFFHKEGSERIGGEVDGQEILPAGSYTVERDINVRPGGKLILNSGVILNFAPSVGMMVTGKLEARGRAPDDILFTLKREAVMLENETTEAIVDDQEFAMDIETESIVEKVPHEPQTPKVPVRLVGGANDHEGRLQVYTEGVWGTVCDYGWTITNAALVCHQLGLALNPMDWRLQRSEVPGAGTTEDVLLSNVRCTEHDIDITKCRAERASQGDFENSCGHENDVGVRCYEGAWAGLRFGVLAERADLQYVTIEKAGLFDYVTNTFKPALQMDLARHNLDSVRVVENLQDGLGIIYSDIYAGSSVNNVKNSEFSANRGNGISIKQLGLKVQGSIIKDNRGSGINHDQVVSSLEQREITSWFNMVPDFNVDDSDYRPILVPEGGTTNIDIDQWQIKHLITTPVRTSEPVERNIIIQCQPGYVIGVQLLNPIENRSTENIWIHDSLTGSTESDIWQVKRDLSVFPLTTSSYGAILQYRSGTNALGGAVLVLRSIQAPIQNIYNRIVRGPVPTLQITSTKIQRNFRGITGTYYNRYLGESGELYLRKANESIKLINCEISHNREEAVFIHSPFWDVHVSNISEITVHINNSLVRDNGRGIRQFSKDLRSSNNLFHYVLQDTTVESNSYGGLELSLPYVWQYNENFTHSVFLGNDTWARNRKFGILIDGHYAAVNISSNIFTENVCAQGVIGFRGMEKKMRIDNNRITRNYGSYMVEFRSDSQSEILGEIPALLAFNQIESNEELKDTRSSMRNFIRGERNNANDPTCVIGFGGVQKVQIYRNVISNNQQDYDLIAGVKSARLRNYLDARENWWGSADELHIRRRIFDFDDWNNHAEALYRPYLIEDIIDGSVSVSEGPSPPVDLNALGGRILEDLSIFRRELPYVIRSDITVMPGVTLSIFPGVVMEFAPNVGILVLGTLLARGTSDAEIVMKPIESASEGMHRVERSLENMVNYDSIRLCTNRNCSQGEGESERAKEGFLEYYNHTTLQWIPICDRRFTERNAQVVCRELGYDPLDVFFGHDRRIEFHTNSLTRIWSWVEPMECHGDELRLEECPERLNGQLYGRRHECQWDSEFVFISCNGESEQRNYWGGVRFANQDFEASMYEHRLHDTHTHTTARPVESVMDFVRIQRAGLLHGEKSPAIQTIAKNPSISSVSIRDSAHHGVNLISPTNAIHLNHLQILRSLGQGINAISLTGEGRESDESSYSPLKDLDLPYNLFSLVDICDTNKEITLEERVLVYYKYDNNPVNCVKIFKSAYRVKPLGFRLLQSNLFNHSKEYGRRDMIQLMDGDIYNVSARIIGTVDADSDNQKRLFRTREPALSVRLIASGAPARHGFIAEVVTLPISAIGFNRDAQHNISNTEIQGCVGGALQYTSVGEVSPILTLERNRIMNNCRQLYGNFSSCESAIRIDVQNMQSLHFRNNLIQANQGGLSIRADSRGSATSLRGWIHHNLFARNRNRPAIYVDGRQSSPYQEVIIHNNYITQNDATFRDVVVLRQVVSNFTYNYVHRNRGLRIVQVSGFDRVRLPIYQTTTHNGFYDNVATDWEGRATIVAGTAGQHYVDNIFANPDNDYEIITVNRSIIDFQYWNSTLDVWKTKIDARHNYWSYNETLAVSSRIRDRFDDPQLLEVSFLPLHMNNLTVLDGKCPPGWTLLIDTCYMYVGAPMSFREARDFCRSDNASLPFISGDANALWMFIEQQSRYLRNYERVWVQDANYIDRCTSFLYQSVEVEECHNRHAFLCEIDPKVEIDPLHWTASIEVIGIIVALALVIVLICIVCVCWCQKSRYRQAQRLQRRNSIRQSMRSLNSIDPQGSLRRRNYAMSRSTDTLRTATTNDYKRMASNGSIESVDKSVLSTETSYDVYDQKQKQQYSNEYAEQLKSQLGYSESNGAPSEYIQASQANGAAPAKTKVYGLPEYSSHGGSIALELAFRNEGFRDTSTTYSGVTRQNSLSTAINEESPIIHAPGGEEEMLEETGSDYYGNSSTLPMRVQDKLSFLHELKQHLPEYEPPTASVSHSSFQPARSSQTESLVGGVNGAAIPYSVQRSPPARPAPPVVPPMGHVYQQPSIQVRRPAPPEPEQMRRPDSYIKAVKKYATPGRERDSILPPPRTDSQQQQRPKTLYESSGEQLDPAPSMPPAGGSRSNYARSKSEALLETNFDGTPGVDGQPVLSADSRSYSQPLETAM</sequence>
<accession>A0A6E8VXZ8</accession>
<dbReference type="SMART" id="SM00710">
    <property type="entry name" value="PbH1"/>
    <property type="match status" value="17"/>
</dbReference>
<keyword evidence="6 11" id="KW-0472">Membrane</keyword>
<feature type="compositionally biased region" description="Polar residues" evidence="10">
    <location>
        <begin position="3133"/>
        <end position="3145"/>
    </location>
</feature>
<dbReference type="InterPro" id="IPR012334">
    <property type="entry name" value="Pectin_lyas_fold"/>
</dbReference>
<dbReference type="InterPro" id="IPR039448">
    <property type="entry name" value="Beta_helix"/>
</dbReference>
<comment type="subcellular location">
    <subcellularLocation>
        <location evidence="1">Membrane</location>
        <topology evidence="1">Single-pass membrane protein</topology>
    </subcellularLocation>
</comment>
<feature type="compositionally biased region" description="Polar residues" evidence="10">
    <location>
        <begin position="3070"/>
        <end position="3087"/>
    </location>
</feature>
<dbReference type="Gene3D" id="3.10.250.10">
    <property type="entry name" value="SRCR-like domain"/>
    <property type="match status" value="3"/>
</dbReference>
<feature type="region of interest" description="Disordered" evidence="10">
    <location>
        <begin position="3028"/>
        <end position="3145"/>
    </location>
</feature>
<dbReference type="Gene3D" id="2.160.20.10">
    <property type="entry name" value="Single-stranded right-handed beta-helix, Pectin lyase-like"/>
    <property type="match status" value="2"/>
</dbReference>
<evidence type="ECO:0000256" key="9">
    <source>
        <dbReference type="PROSITE-ProRule" id="PRU00196"/>
    </source>
</evidence>
<keyword evidence="14" id="KW-1185">Reference proteome</keyword>
<dbReference type="PRINTS" id="PR00258">
    <property type="entry name" value="SPERACTRCPTR"/>
</dbReference>
<evidence type="ECO:0000256" key="1">
    <source>
        <dbReference type="ARBA" id="ARBA00004167"/>
    </source>
</evidence>
<dbReference type="Proteomes" id="UP001105220">
    <property type="component" value="Unplaced"/>
</dbReference>
<dbReference type="PROSITE" id="PS50287">
    <property type="entry name" value="SRCR_2"/>
    <property type="match status" value="3"/>
</dbReference>
<keyword evidence="2 11" id="KW-0812">Transmembrane</keyword>
<dbReference type="InterPro" id="IPR016186">
    <property type="entry name" value="C-type_lectin-like/link_sf"/>
</dbReference>
<evidence type="ECO:0000256" key="10">
    <source>
        <dbReference type="SAM" id="MobiDB-lite"/>
    </source>
</evidence>
<keyword evidence="7 9" id="KW-1015">Disulfide bond</keyword>
<evidence type="ECO:0000256" key="3">
    <source>
        <dbReference type="ARBA" id="ARBA00022729"/>
    </source>
</evidence>
<dbReference type="PANTHER" id="PTHR47653">
    <property type="entry name" value="PROTEIN BARK BEETLE"/>
    <property type="match status" value="1"/>
</dbReference>
<keyword evidence="3" id="KW-0732">Signal</keyword>
<keyword evidence="8" id="KW-0325">Glycoprotein</keyword>
<protein>
    <recommendedName>
        <fullName evidence="12">SRCR domain-containing protein</fullName>
    </recommendedName>
</protein>
<comment type="caution">
    <text evidence="9">Lacks conserved residue(s) required for the propagation of feature annotation.</text>
</comment>
<evidence type="ECO:0000256" key="11">
    <source>
        <dbReference type="SAM" id="Phobius"/>
    </source>
</evidence>
<feature type="domain" description="SRCR" evidence="12">
    <location>
        <begin position="202"/>
        <end position="306"/>
    </location>
</feature>
<organism evidence="13 14">
    <name type="scientific">Anopheles coluzzii</name>
    <name type="common">African malaria mosquito</name>
    <dbReference type="NCBI Taxonomy" id="1518534"/>
    <lineage>
        <taxon>Eukaryota</taxon>
        <taxon>Metazoa</taxon>
        <taxon>Ecdysozoa</taxon>
        <taxon>Arthropoda</taxon>
        <taxon>Hexapoda</taxon>
        <taxon>Insecta</taxon>
        <taxon>Pterygota</taxon>
        <taxon>Neoptera</taxon>
        <taxon>Endopterygota</taxon>
        <taxon>Diptera</taxon>
        <taxon>Nematocera</taxon>
        <taxon>Culicoidea</taxon>
        <taxon>Culicidae</taxon>
        <taxon>Anophelinae</taxon>
        <taxon>Anopheles</taxon>
    </lineage>
</organism>
<feature type="transmembrane region" description="Helical" evidence="11">
    <location>
        <begin position="2720"/>
        <end position="2742"/>
    </location>
</feature>
<feature type="disulfide bond" evidence="9">
    <location>
        <begin position="273"/>
        <end position="283"/>
    </location>
</feature>
<reference key="1">
    <citation type="journal article" date="2019" name="Genes (Basel)">
        <title>A High-Quality De novo Genome Assembly from a Single Mosquito Using PacBio Sequencing.</title>
        <authorList>
            <person name="Kingan S.B."/>
            <person name="Heaton H."/>
            <person name="Cudini J."/>
            <person name="Lambert C.C."/>
            <person name="Baybayan P."/>
            <person name="Galvin B.D."/>
            <person name="Durbin R."/>
            <person name="Korlach J."/>
            <person name="Lawniczak M.K.N."/>
        </authorList>
    </citation>
    <scope>NUCLEOTIDE SEQUENCE [LARGE SCALE GENOMIC DNA]</scope>
    <source>
        <strain>Mali-NIH</strain>
    </source>
</reference>
<reference evidence="13" key="2">
    <citation type="submission" date="2020-05" db="UniProtKB">
        <authorList>
            <consortium name="EnsemblMetazoa"/>
        </authorList>
    </citation>
    <scope>IDENTIFICATION</scope>
    <source>
        <strain evidence="13">Ngousso</strain>
    </source>
</reference>
<keyword evidence="4" id="KW-0677">Repeat</keyword>
<dbReference type="InterPro" id="IPR006626">
    <property type="entry name" value="PbH1"/>
</dbReference>
<keyword evidence="5 11" id="KW-1133">Transmembrane helix</keyword>
<dbReference type="VEuPathDB" id="VectorBase:ACMO_005052"/>
<dbReference type="SMART" id="SM00202">
    <property type="entry name" value="SR"/>
    <property type="match status" value="3"/>
</dbReference>
<feature type="disulfide bond" evidence="9">
    <location>
        <begin position="2003"/>
        <end position="2013"/>
    </location>
</feature>
<dbReference type="Pfam" id="PF00530">
    <property type="entry name" value="SRCR"/>
    <property type="match status" value="3"/>
</dbReference>
<dbReference type="PANTHER" id="PTHR47653:SF1">
    <property type="entry name" value="DELETED IN MALIGNANT BRAIN TUMORS 1 PROTEIN"/>
    <property type="match status" value="1"/>
</dbReference>
<dbReference type="SUPFAM" id="SSF56436">
    <property type="entry name" value="C-type lectin-like"/>
    <property type="match status" value="1"/>
</dbReference>
<evidence type="ECO:0000256" key="4">
    <source>
        <dbReference type="ARBA" id="ARBA00022737"/>
    </source>
</evidence>
<dbReference type="InterPro" id="IPR036772">
    <property type="entry name" value="SRCR-like_dom_sf"/>
</dbReference>
<dbReference type="VEuPathDB" id="VectorBase:ACON009143"/>
<dbReference type="SUPFAM" id="SSF56487">
    <property type="entry name" value="SRCR-like"/>
    <property type="match status" value="3"/>
</dbReference>
<dbReference type="InterPro" id="IPR053243">
    <property type="entry name" value="SJ_maturation_regulator"/>
</dbReference>
<evidence type="ECO:0000256" key="5">
    <source>
        <dbReference type="ARBA" id="ARBA00022989"/>
    </source>
</evidence>
<feature type="domain" description="SRCR" evidence="12">
    <location>
        <begin position="1083"/>
        <end position="1191"/>
    </location>
</feature>
<feature type="disulfide bond" evidence="9">
    <location>
        <begin position="1156"/>
        <end position="1166"/>
    </location>
</feature>
<evidence type="ECO:0000256" key="6">
    <source>
        <dbReference type="ARBA" id="ARBA00023136"/>
    </source>
</evidence>
<proteinExistence type="predicted"/>